<feature type="transmembrane region" description="Helical" evidence="7">
    <location>
        <begin position="80"/>
        <end position="100"/>
    </location>
</feature>
<dbReference type="PANTHER" id="PTHR23501">
    <property type="entry name" value="MAJOR FACILITATOR SUPERFAMILY"/>
    <property type="match status" value="1"/>
</dbReference>
<feature type="transmembrane region" description="Helical" evidence="7">
    <location>
        <begin position="202"/>
        <end position="222"/>
    </location>
</feature>
<proteinExistence type="predicted"/>
<dbReference type="Gene3D" id="1.20.1720.10">
    <property type="entry name" value="Multidrug resistance protein D"/>
    <property type="match status" value="1"/>
</dbReference>
<dbReference type="Pfam" id="PF07690">
    <property type="entry name" value="MFS_1"/>
    <property type="match status" value="1"/>
</dbReference>
<name>A0A559MBL3_9HELO</name>
<evidence type="ECO:0000256" key="7">
    <source>
        <dbReference type="SAM" id="Phobius"/>
    </source>
</evidence>
<dbReference type="PROSITE" id="PS50850">
    <property type="entry name" value="MFS"/>
    <property type="match status" value="1"/>
</dbReference>
<feature type="transmembrane region" description="Helical" evidence="7">
    <location>
        <begin position="242"/>
        <end position="260"/>
    </location>
</feature>
<keyword evidence="2" id="KW-0813">Transport</keyword>
<dbReference type="InterPro" id="IPR036259">
    <property type="entry name" value="MFS_trans_sf"/>
</dbReference>
<feature type="domain" description="Major facilitator superfamily (MFS) profile" evidence="8">
    <location>
        <begin position="47"/>
        <end position="541"/>
    </location>
</feature>
<evidence type="ECO:0000256" key="3">
    <source>
        <dbReference type="ARBA" id="ARBA00022692"/>
    </source>
</evidence>
<feature type="transmembrane region" description="Helical" evidence="7">
    <location>
        <begin position="112"/>
        <end position="138"/>
    </location>
</feature>
<evidence type="ECO:0000313" key="10">
    <source>
        <dbReference type="Proteomes" id="UP000315522"/>
    </source>
</evidence>
<dbReference type="SUPFAM" id="SSF103473">
    <property type="entry name" value="MFS general substrate transporter"/>
    <property type="match status" value="2"/>
</dbReference>
<dbReference type="Proteomes" id="UP000315522">
    <property type="component" value="Unassembled WGS sequence"/>
</dbReference>
<feature type="transmembrane region" description="Helical" evidence="7">
    <location>
        <begin position="348"/>
        <end position="366"/>
    </location>
</feature>
<feature type="transmembrane region" description="Helical" evidence="7">
    <location>
        <begin position="272"/>
        <end position="290"/>
    </location>
</feature>
<evidence type="ECO:0000313" key="9">
    <source>
        <dbReference type="EMBL" id="TVY90328.1"/>
    </source>
</evidence>
<keyword evidence="3 7" id="KW-0812">Transmembrane</keyword>
<evidence type="ECO:0000256" key="2">
    <source>
        <dbReference type="ARBA" id="ARBA00022448"/>
    </source>
</evidence>
<dbReference type="AlphaFoldDB" id="A0A559MBL3"/>
<dbReference type="EMBL" id="QGML01000904">
    <property type="protein sequence ID" value="TVY90328.1"/>
    <property type="molecule type" value="Genomic_DNA"/>
</dbReference>
<keyword evidence="10" id="KW-1185">Reference proteome</keyword>
<dbReference type="InterPro" id="IPR020846">
    <property type="entry name" value="MFS_dom"/>
</dbReference>
<feature type="transmembrane region" description="Helical" evidence="7">
    <location>
        <begin position="378"/>
        <end position="397"/>
    </location>
</feature>
<feature type="transmembrane region" description="Helical" evidence="7">
    <location>
        <begin position="444"/>
        <end position="462"/>
    </location>
</feature>
<dbReference type="InterPro" id="IPR011701">
    <property type="entry name" value="MFS"/>
</dbReference>
<comment type="caution">
    <text evidence="9">The sequence shown here is derived from an EMBL/GenBank/DDBJ whole genome shotgun (WGS) entry which is preliminary data.</text>
</comment>
<keyword evidence="4 7" id="KW-1133">Transmembrane helix</keyword>
<evidence type="ECO:0000256" key="6">
    <source>
        <dbReference type="ARBA" id="ARBA00023180"/>
    </source>
</evidence>
<reference evidence="9 10" key="1">
    <citation type="submission" date="2018-05" db="EMBL/GenBank/DDBJ databases">
        <title>Genome sequencing and assembly of the regulated plant pathogen Lachnellula willkommii and related sister species for the development of diagnostic species identification markers.</title>
        <authorList>
            <person name="Giroux E."/>
            <person name="Bilodeau G."/>
        </authorList>
    </citation>
    <scope>NUCLEOTIDE SEQUENCE [LARGE SCALE GENOMIC DNA]</scope>
    <source>
        <strain evidence="9 10">CBS 172.35</strain>
    </source>
</reference>
<feature type="transmembrane region" description="Helical" evidence="7">
    <location>
        <begin position="311"/>
        <end position="336"/>
    </location>
</feature>
<gene>
    <name evidence="9" type="primary">FUS6_3</name>
    <name evidence="9" type="ORF">LAWI1_G007552</name>
</gene>
<evidence type="ECO:0000256" key="5">
    <source>
        <dbReference type="ARBA" id="ARBA00023136"/>
    </source>
</evidence>
<feature type="transmembrane region" description="Helical" evidence="7">
    <location>
        <begin position="403"/>
        <end position="424"/>
    </location>
</feature>
<organism evidence="9 10">
    <name type="scientific">Lachnellula willkommii</name>
    <dbReference type="NCBI Taxonomy" id="215461"/>
    <lineage>
        <taxon>Eukaryota</taxon>
        <taxon>Fungi</taxon>
        <taxon>Dikarya</taxon>
        <taxon>Ascomycota</taxon>
        <taxon>Pezizomycotina</taxon>
        <taxon>Leotiomycetes</taxon>
        <taxon>Helotiales</taxon>
        <taxon>Lachnaceae</taxon>
        <taxon>Lachnellula</taxon>
    </lineage>
</organism>
<keyword evidence="5 7" id="KW-0472">Membrane</keyword>
<keyword evidence="6" id="KW-0325">Glycoprotein</keyword>
<evidence type="ECO:0000256" key="4">
    <source>
        <dbReference type="ARBA" id="ARBA00022989"/>
    </source>
</evidence>
<comment type="subcellular location">
    <subcellularLocation>
        <location evidence="1">Membrane</location>
        <topology evidence="1">Multi-pass membrane protein</topology>
    </subcellularLocation>
</comment>
<dbReference type="PANTHER" id="PTHR23501:SF187">
    <property type="entry name" value="MAJOR FACILITATOR SUPERFAMILY (MFS) PROFILE DOMAIN-CONTAINING PROTEIN"/>
    <property type="match status" value="1"/>
</dbReference>
<feature type="transmembrane region" description="Helical" evidence="7">
    <location>
        <begin position="42"/>
        <end position="60"/>
    </location>
</feature>
<dbReference type="GO" id="GO:0022857">
    <property type="term" value="F:transmembrane transporter activity"/>
    <property type="evidence" value="ECO:0007669"/>
    <property type="project" value="InterPro"/>
</dbReference>
<protein>
    <submittedName>
        <fullName evidence="9">Efflux pump</fullName>
    </submittedName>
</protein>
<evidence type="ECO:0000259" key="8">
    <source>
        <dbReference type="PROSITE" id="PS50850"/>
    </source>
</evidence>
<dbReference type="Gene3D" id="1.20.1250.20">
    <property type="entry name" value="MFS general substrate transporter like domains"/>
    <property type="match status" value="1"/>
</dbReference>
<feature type="transmembrane region" description="Helical" evidence="7">
    <location>
        <begin position="519"/>
        <end position="536"/>
    </location>
</feature>
<accession>A0A559MBL3</accession>
<feature type="transmembrane region" description="Helical" evidence="7">
    <location>
        <begin position="144"/>
        <end position="163"/>
    </location>
</feature>
<sequence>MMTDSSSDQAAQREWSDTNKVIETGTAGHAPVHDGPRSPRGFRFYIVLVGLLLAALLTWLDGGTISTALPTIAADLDLGPAYVWVANSYFLTMAAFQPLFGQLSDLWGRRWIFIATVALFVLGSGLIGGAHTGAMLIAGRSIQGTGAGGINMMVDLVVCDLVPLRERGKYMGMIFGIGATISAVSPLIAGALTEAGPGAWRWIFWINLPLGGICIIVMLLWFRVSHRRDGPGFVQRIRSVDWVGTGIIVASTVAVLWSLAYGGSSKPWSDAGVIAGLVTGIIGLLLFAAWEGTPWCKNPLTPLRLFSNRTSAVAFFLTLMNAMLIFWVVFMFPIYFQAVLGASPRESGLWLLPFAFAFPVGAALSGNLMTKFGRYRPLHLIGFALCVMAYGLCSILDRNSHKAVWVIFQLILAFGIALPVATLLPAVQAPLSEEDAATSTGAWAFLRSYGSIFGAAIPAAVFNDRFNGLLGTIGDESARALLSGGDAYSRASPSVSMGEFSSEVRDQVINVYNMSLRRVWQIGIVFAGVSFLLLFLEKEVALRQELETEFGLEKQDVSTSQDEKTAKGAV</sequence>
<feature type="transmembrane region" description="Helical" evidence="7">
    <location>
        <begin position="170"/>
        <end position="190"/>
    </location>
</feature>
<evidence type="ECO:0000256" key="1">
    <source>
        <dbReference type="ARBA" id="ARBA00004141"/>
    </source>
</evidence>
<dbReference type="GO" id="GO:0005886">
    <property type="term" value="C:plasma membrane"/>
    <property type="evidence" value="ECO:0007669"/>
    <property type="project" value="TreeGrafter"/>
</dbReference>